<accession>A0AAW0YFE1</accession>
<dbReference type="AlphaFoldDB" id="A0AAW0YFE1"/>
<evidence type="ECO:0000313" key="1">
    <source>
        <dbReference type="EMBL" id="KAK8750505.1"/>
    </source>
</evidence>
<sequence length="124" mass="14821">FFTLYLLQKYKNSSRPMSTRPKRSDTTLIETMTRLEQWSVVVRPNDTQWSVQDHSDTVVCVRPLVHTVDCDRTTTGTYSGLWSYDHSGTHSGLWSYDHWCIQWLWWYDHSGTHSGLWSYDHWYI</sequence>
<reference evidence="1 2" key="1">
    <citation type="journal article" date="2024" name="BMC Genomics">
        <title>Genome assembly of redclaw crayfish (Cherax quadricarinatus) provides insights into its immune adaptation and hypoxia tolerance.</title>
        <authorList>
            <person name="Liu Z."/>
            <person name="Zheng J."/>
            <person name="Li H."/>
            <person name="Fang K."/>
            <person name="Wang S."/>
            <person name="He J."/>
            <person name="Zhou D."/>
            <person name="Weng S."/>
            <person name="Chi M."/>
            <person name="Gu Z."/>
            <person name="He J."/>
            <person name="Li F."/>
            <person name="Wang M."/>
        </authorList>
    </citation>
    <scope>NUCLEOTIDE SEQUENCE [LARGE SCALE GENOMIC DNA]</scope>
    <source>
        <strain evidence="1">ZL_2023a</strain>
    </source>
</reference>
<name>A0AAW0YFE1_CHEQU</name>
<proteinExistence type="predicted"/>
<protein>
    <submittedName>
        <fullName evidence="1">Uncharacterized protein</fullName>
    </submittedName>
</protein>
<organism evidence="1 2">
    <name type="scientific">Cherax quadricarinatus</name>
    <name type="common">Australian red claw crayfish</name>
    <dbReference type="NCBI Taxonomy" id="27406"/>
    <lineage>
        <taxon>Eukaryota</taxon>
        <taxon>Metazoa</taxon>
        <taxon>Ecdysozoa</taxon>
        <taxon>Arthropoda</taxon>
        <taxon>Crustacea</taxon>
        <taxon>Multicrustacea</taxon>
        <taxon>Malacostraca</taxon>
        <taxon>Eumalacostraca</taxon>
        <taxon>Eucarida</taxon>
        <taxon>Decapoda</taxon>
        <taxon>Pleocyemata</taxon>
        <taxon>Astacidea</taxon>
        <taxon>Parastacoidea</taxon>
        <taxon>Parastacidae</taxon>
        <taxon>Cherax</taxon>
    </lineage>
</organism>
<gene>
    <name evidence="1" type="ORF">OTU49_014870</name>
</gene>
<feature type="non-terminal residue" evidence="1">
    <location>
        <position position="1"/>
    </location>
</feature>
<evidence type="ECO:0000313" key="2">
    <source>
        <dbReference type="Proteomes" id="UP001445076"/>
    </source>
</evidence>
<dbReference type="Proteomes" id="UP001445076">
    <property type="component" value="Unassembled WGS sequence"/>
</dbReference>
<comment type="caution">
    <text evidence="1">The sequence shown here is derived from an EMBL/GenBank/DDBJ whole genome shotgun (WGS) entry which is preliminary data.</text>
</comment>
<keyword evidence="2" id="KW-1185">Reference proteome</keyword>
<dbReference type="EMBL" id="JARKIK010000007">
    <property type="protein sequence ID" value="KAK8750505.1"/>
    <property type="molecule type" value="Genomic_DNA"/>
</dbReference>